<evidence type="ECO:0000256" key="1">
    <source>
        <dbReference type="ARBA" id="ARBA00001974"/>
    </source>
</evidence>
<dbReference type="Proteomes" id="UP001515943">
    <property type="component" value="Unassembled WGS sequence"/>
</dbReference>
<dbReference type="InterPro" id="IPR050641">
    <property type="entry name" value="RIFMO-like"/>
</dbReference>
<keyword evidence="2" id="KW-0285">Flavoprotein</keyword>
<dbReference type="SUPFAM" id="SSF51905">
    <property type="entry name" value="FAD/NAD(P)-binding domain"/>
    <property type="match status" value="1"/>
</dbReference>
<comment type="cofactor">
    <cofactor evidence="1">
        <name>FAD</name>
        <dbReference type="ChEBI" id="CHEBI:57692"/>
    </cofactor>
</comment>
<sequence>MLLMKTSGDVTVVGAGPVGLLLACELALQGVRTTVLERLTTQADTIKAHMISGRTFDMLAMRGLGSAITAASEAETSRLAWYRRSTGHFAGLFKLDGQDLVMLSQQALERLLEARAQELGVTIRRGVDVTTLDLGSEYVVGCDGGRSTVRKLAGIDFPGTGPSLTGYQAIVDLDGELDRGWNHTPTGVYASGPLKGRIMMIEYDGPPATRDVSADVLEASLRRVSGRDVRITAVHTATVWTDNTRQATTYRHGNVLLAGDAAHVHSPFGGQGLNLGLQDALNLGWKLATGDSALIDTYTTERHPVAARVLRNTMAQVALTRPDPQARELYALFNDLLDLPDVKRRISAMVQGTDIRYDTGCEHPLAGTFVPGLDLSDGKGTSIVLDGVEATVRPDGYISWTGLAVTG</sequence>
<evidence type="ECO:0000313" key="5">
    <source>
        <dbReference type="EMBL" id="NKE62091.1"/>
    </source>
</evidence>
<keyword evidence="5" id="KW-0503">Monooxygenase</keyword>
<evidence type="ECO:0000256" key="2">
    <source>
        <dbReference type="ARBA" id="ARBA00022630"/>
    </source>
</evidence>
<dbReference type="PANTHER" id="PTHR43004">
    <property type="entry name" value="TRK SYSTEM POTASSIUM UPTAKE PROTEIN"/>
    <property type="match status" value="1"/>
</dbReference>
<proteinExistence type="predicted"/>
<dbReference type="PANTHER" id="PTHR43004:SF19">
    <property type="entry name" value="BINDING MONOOXYGENASE, PUTATIVE (JCVI)-RELATED"/>
    <property type="match status" value="1"/>
</dbReference>
<dbReference type="PRINTS" id="PR00420">
    <property type="entry name" value="RNGMNOXGNASE"/>
</dbReference>
<protein>
    <submittedName>
        <fullName evidence="5">FAD-binding monooxygenase</fullName>
    </submittedName>
</protein>
<dbReference type="GO" id="GO:0004497">
    <property type="term" value="F:monooxygenase activity"/>
    <property type="evidence" value="ECO:0007669"/>
    <property type="project" value="UniProtKB-KW"/>
</dbReference>
<keyword evidence="6" id="KW-1185">Reference proteome</keyword>
<dbReference type="EMBL" id="VSRL01000220">
    <property type="protein sequence ID" value="NKE62091.1"/>
    <property type="molecule type" value="Genomic_DNA"/>
</dbReference>
<organism evidence="5 6">
    <name type="scientific">Lentzea indica</name>
    <dbReference type="NCBI Taxonomy" id="2604800"/>
    <lineage>
        <taxon>Bacteria</taxon>
        <taxon>Bacillati</taxon>
        <taxon>Actinomycetota</taxon>
        <taxon>Actinomycetes</taxon>
        <taxon>Pseudonocardiales</taxon>
        <taxon>Pseudonocardiaceae</taxon>
        <taxon>Lentzea</taxon>
    </lineage>
</organism>
<gene>
    <name evidence="5" type="ORF">FXN61_37230</name>
</gene>
<dbReference type="Pfam" id="PF01494">
    <property type="entry name" value="FAD_binding_3"/>
    <property type="match status" value="1"/>
</dbReference>
<feature type="domain" description="FAD-binding" evidence="4">
    <location>
        <begin position="9"/>
        <end position="313"/>
    </location>
</feature>
<accession>A0ABX1FSS9</accession>
<name>A0ABX1FSS9_9PSEU</name>
<dbReference type="InterPro" id="IPR002938">
    <property type="entry name" value="FAD-bd"/>
</dbReference>
<dbReference type="Gene3D" id="3.50.50.60">
    <property type="entry name" value="FAD/NAD(P)-binding domain"/>
    <property type="match status" value="3"/>
</dbReference>
<reference evidence="5 6" key="1">
    <citation type="submission" date="2019-08" db="EMBL/GenBank/DDBJ databases">
        <title>Lentzea from Indian Himalayas.</title>
        <authorList>
            <person name="Mandal S."/>
            <person name="Mallick Gupta A."/>
            <person name="Maiti P.K."/>
            <person name="Sarkar J."/>
            <person name="Mandal S."/>
        </authorList>
    </citation>
    <scope>NUCLEOTIDE SEQUENCE [LARGE SCALE GENOMIC DNA]</scope>
    <source>
        <strain evidence="5 6">PSKA42</strain>
    </source>
</reference>
<evidence type="ECO:0000313" key="6">
    <source>
        <dbReference type="Proteomes" id="UP001515943"/>
    </source>
</evidence>
<dbReference type="InterPro" id="IPR036188">
    <property type="entry name" value="FAD/NAD-bd_sf"/>
</dbReference>
<dbReference type="PROSITE" id="PS51257">
    <property type="entry name" value="PROKAR_LIPOPROTEIN"/>
    <property type="match status" value="1"/>
</dbReference>
<comment type="caution">
    <text evidence="5">The sequence shown here is derived from an EMBL/GenBank/DDBJ whole genome shotgun (WGS) entry which is preliminary data.</text>
</comment>
<keyword evidence="3" id="KW-0274">FAD</keyword>
<evidence type="ECO:0000256" key="3">
    <source>
        <dbReference type="ARBA" id="ARBA00022827"/>
    </source>
</evidence>
<keyword evidence="5" id="KW-0560">Oxidoreductase</keyword>
<evidence type="ECO:0000259" key="4">
    <source>
        <dbReference type="Pfam" id="PF01494"/>
    </source>
</evidence>